<keyword evidence="3" id="KW-0540">Nuclease</keyword>
<dbReference type="PaxDb" id="584708-Apau_0275"/>
<dbReference type="GO" id="GO:0003723">
    <property type="term" value="F:RNA binding"/>
    <property type="evidence" value="ECO:0007669"/>
    <property type="project" value="TreeGrafter"/>
</dbReference>
<dbReference type="SUPFAM" id="SSF52540">
    <property type="entry name" value="P-loop containing nucleoside triphosphate hydrolases"/>
    <property type="match status" value="1"/>
</dbReference>
<accession>E3CY62</accession>
<keyword evidence="5" id="KW-0547">Nucleotide-binding</keyword>
<sequence length="789" mass="89933">MWPDADLTSWLSSLPGDIWSHPGRPLAEHLEGTAALAEALRLRQGGEVEARSLRRLCLVHDLGKIHRHFQAYLRGMGKGIPHAEPSTWFLLTLLLEGNEKDVSSLEAIRCHHTRTHPREGAETYWTNQLASANLRTLTRKIEETLGHSSRPWPFSLPEKAAAAFKKKLLLEGGEDLESEWLRYRMLLSLLVTADRMDALGVRSLESLPLAPTTIPLPEPRRELDQWRRETHRDCLEQATQTFKGPGIYSLSLPTGAGKTRIGLDIALAYAQRIGAANLVYALPFIAIVEQNAAVARGLYGPEAVQEDHSLLETKRPRQDRKVDSEDEGSPLRRMLSSFRYWNAPVTVTTFAHLWEALFDRRANGAMDFHRLAHAVVILDEVQSIPPQLWGDFGKVMELLVEKQHTTFLLLTATQPRIVPGAVELAPKHRHTLPALRHRYRVFGGKRSIEDLPHLLEGFLDDPASSGLVVCNTKKSALAAYDLIRSLEEHRAPAEKDGKPQKRKVLFLSRWMTPAHRALTLRILRRMERAGTPRLLVATQVVEAGVDLDFHWVFRDLGPLDSIVQVAGRCNRHARPDFVGTVLIAELENDRGKSFSSFVYSPILLGHSRHFLGGNQTTLSDQRFDEPEMPERVQHYFDGVAENIKQGDLWSGIQEGTWDCLPDLYEERRQEDLVTVYVERNGRPRQDLTELETLDKGLETLDRRRYLARRLRQWAIQVSREELRRWETALGSNFWGETPTLLETLSEDAVLLPRSECRTWATWEEERAHPYGRAGFRVAETRRDEDWPDL</sequence>
<dbReference type="SUPFAM" id="SSF109604">
    <property type="entry name" value="HD-domain/PDEase-like"/>
    <property type="match status" value="1"/>
</dbReference>
<dbReference type="PANTHER" id="PTHR47963">
    <property type="entry name" value="DEAD-BOX ATP-DEPENDENT RNA HELICASE 47, MITOCHONDRIAL"/>
    <property type="match status" value="1"/>
</dbReference>
<evidence type="ECO:0000256" key="9">
    <source>
        <dbReference type="ARBA" id="ARBA00023118"/>
    </source>
</evidence>
<organism evidence="11 12">
    <name type="scientific">Aminomonas paucivorans DSM 12260</name>
    <dbReference type="NCBI Taxonomy" id="584708"/>
    <lineage>
        <taxon>Bacteria</taxon>
        <taxon>Thermotogati</taxon>
        <taxon>Synergistota</taxon>
        <taxon>Synergistia</taxon>
        <taxon>Synergistales</taxon>
        <taxon>Synergistaceae</taxon>
        <taxon>Aminomonas</taxon>
    </lineage>
</organism>
<keyword evidence="9" id="KW-0051">Antiviral defense</keyword>
<name>E3CY62_9BACT</name>
<dbReference type="AlphaFoldDB" id="E3CY62"/>
<dbReference type="STRING" id="584708.Apau_0275"/>
<evidence type="ECO:0000256" key="2">
    <source>
        <dbReference type="ARBA" id="ARBA00009046"/>
    </source>
</evidence>
<reference evidence="11 12" key="1">
    <citation type="journal article" date="2010" name="Stand. Genomic Sci.">
        <title>Non-contiguous finished genome sequence of Aminomonas paucivorans type strain (GLU-3).</title>
        <authorList>
            <person name="Pitluck S."/>
            <person name="Yasawong M."/>
            <person name="Held B."/>
            <person name="Lapidus A."/>
            <person name="Nolan M."/>
            <person name="Copeland A."/>
            <person name="Lucas S."/>
            <person name="Del Rio T.G."/>
            <person name="Tice H."/>
            <person name="Cheng J.F."/>
            <person name="Chertkov O."/>
            <person name="Goodwin L."/>
            <person name="Tapia R."/>
            <person name="Han C."/>
            <person name="Liolios K."/>
            <person name="Ivanova N."/>
            <person name="Mavromatis K."/>
            <person name="Ovchinnikova G."/>
            <person name="Pati A."/>
            <person name="Chen A."/>
            <person name="Palaniappan K."/>
            <person name="Land M."/>
            <person name="Hauser L."/>
            <person name="Chang Y.J."/>
            <person name="Jeffries C.D."/>
            <person name="Pukall R."/>
            <person name="Spring S."/>
            <person name="Rohde M."/>
            <person name="Sikorski J."/>
            <person name="Goker M."/>
            <person name="Woyke T."/>
            <person name="Bristow J."/>
            <person name="Eisen J.A."/>
            <person name="Markowitz V."/>
            <person name="Hugenholtz P."/>
            <person name="Kyrpides N.C."/>
            <person name="Klenk H.P."/>
        </authorList>
    </citation>
    <scope>NUCLEOTIDE SEQUENCE [LARGE SCALE GENOMIC DNA]</scope>
    <source>
        <strain evidence="11 12">DSM 12260</strain>
    </source>
</reference>
<evidence type="ECO:0000256" key="7">
    <source>
        <dbReference type="ARBA" id="ARBA00022806"/>
    </source>
</evidence>
<dbReference type="CDD" id="cd17930">
    <property type="entry name" value="DEXHc_cas3"/>
    <property type="match status" value="1"/>
</dbReference>
<gene>
    <name evidence="11" type="ORF">Apau_0275</name>
</gene>
<evidence type="ECO:0000256" key="4">
    <source>
        <dbReference type="ARBA" id="ARBA00022723"/>
    </source>
</evidence>
<feature type="domain" description="HD Cas3-type" evidence="10">
    <location>
        <begin position="19"/>
        <end position="196"/>
    </location>
</feature>
<evidence type="ECO:0000256" key="1">
    <source>
        <dbReference type="ARBA" id="ARBA00006847"/>
    </source>
</evidence>
<dbReference type="PROSITE" id="PS51643">
    <property type="entry name" value="HD_CAS3"/>
    <property type="match status" value="1"/>
</dbReference>
<dbReference type="NCBIfam" id="TIGR01596">
    <property type="entry name" value="cas3_HD"/>
    <property type="match status" value="1"/>
</dbReference>
<dbReference type="Pfam" id="PF01966">
    <property type="entry name" value="HD"/>
    <property type="match status" value="1"/>
</dbReference>
<dbReference type="SMART" id="SM00471">
    <property type="entry name" value="HDc"/>
    <property type="match status" value="1"/>
</dbReference>
<keyword evidence="12" id="KW-1185">Reference proteome</keyword>
<proteinExistence type="inferred from homology"/>
<evidence type="ECO:0000313" key="12">
    <source>
        <dbReference type="Proteomes" id="UP000005096"/>
    </source>
</evidence>
<keyword evidence="7" id="KW-0347">Helicase</keyword>
<dbReference type="InterPro" id="IPR027417">
    <property type="entry name" value="P-loop_NTPase"/>
</dbReference>
<keyword evidence="6 11" id="KW-0378">Hydrolase</keyword>
<dbReference type="InterPro" id="IPR006483">
    <property type="entry name" value="CRISPR-assoc_Cas3_HD"/>
</dbReference>
<dbReference type="InterPro" id="IPR050547">
    <property type="entry name" value="DEAD_box_RNA_helicases"/>
</dbReference>
<keyword evidence="4" id="KW-0479">Metal-binding</keyword>
<dbReference type="InterPro" id="IPR006674">
    <property type="entry name" value="HD_domain"/>
</dbReference>
<dbReference type="InterPro" id="IPR003607">
    <property type="entry name" value="HD/PDEase_dom"/>
</dbReference>
<dbReference type="InterPro" id="IPR054712">
    <property type="entry name" value="Cas3-like_dom"/>
</dbReference>
<evidence type="ECO:0000256" key="3">
    <source>
        <dbReference type="ARBA" id="ARBA00022722"/>
    </source>
</evidence>
<dbReference type="Gene3D" id="3.40.50.300">
    <property type="entry name" value="P-loop containing nucleotide triphosphate hydrolases"/>
    <property type="match status" value="2"/>
</dbReference>
<dbReference type="PANTHER" id="PTHR47963:SF9">
    <property type="entry name" value="CRISPR-ASSOCIATED ENDONUCLEASE_HELICASE CAS3"/>
    <property type="match status" value="1"/>
</dbReference>
<dbReference type="GO" id="GO:0016787">
    <property type="term" value="F:hydrolase activity"/>
    <property type="evidence" value="ECO:0007669"/>
    <property type="project" value="UniProtKB-KW"/>
</dbReference>
<dbReference type="InterPro" id="IPR006474">
    <property type="entry name" value="Helicase_Cas3_CRISPR-ass_core"/>
</dbReference>
<dbReference type="Pfam" id="PF00270">
    <property type="entry name" value="DEAD"/>
    <property type="match status" value="1"/>
</dbReference>
<dbReference type="OrthoDB" id="9810236at2"/>
<keyword evidence="8" id="KW-0067">ATP-binding</keyword>
<dbReference type="InterPro" id="IPR038257">
    <property type="entry name" value="CRISPR-assoc_Cas3_HD_sf"/>
</dbReference>
<dbReference type="InterPro" id="IPR011545">
    <property type="entry name" value="DEAD/DEAH_box_helicase_dom"/>
</dbReference>
<dbReference type="GO" id="GO:0005524">
    <property type="term" value="F:ATP binding"/>
    <property type="evidence" value="ECO:0007669"/>
    <property type="project" value="UniProtKB-KW"/>
</dbReference>
<evidence type="ECO:0000256" key="8">
    <source>
        <dbReference type="ARBA" id="ARBA00022840"/>
    </source>
</evidence>
<dbReference type="Pfam" id="PF22590">
    <property type="entry name" value="Cas3-like_C_2"/>
    <property type="match status" value="1"/>
</dbReference>
<comment type="similarity">
    <text evidence="1">In the N-terminal section; belongs to the CRISPR-associated nuclease Cas3-HD family.</text>
</comment>
<evidence type="ECO:0000256" key="5">
    <source>
        <dbReference type="ARBA" id="ARBA00022741"/>
    </source>
</evidence>
<protein>
    <submittedName>
        <fullName evidence="11">Metal dependent phosphohydrolase</fullName>
    </submittedName>
</protein>
<dbReference type="GO" id="GO:0003724">
    <property type="term" value="F:RNA helicase activity"/>
    <property type="evidence" value="ECO:0007669"/>
    <property type="project" value="TreeGrafter"/>
</dbReference>
<evidence type="ECO:0000256" key="6">
    <source>
        <dbReference type="ARBA" id="ARBA00022801"/>
    </source>
</evidence>
<evidence type="ECO:0000259" key="10">
    <source>
        <dbReference type="PROSITE" id="PS51643"/>
    </source>
</evidence>
<dbReference type="CDD" id="cd09641">
    <property type="entry name" value="Cas3''_I"/>
    <property type="match status" value="1"/>
</dbReference>
<dbReference type="GO" id="GO:0046872">
    <property type="term" value="F:metal ion binding"/>
    <property type="evidence" value="ECO:0007669"/>
    <property type="project" value="UniProtKB-KW"/>
</dbReference>
<dbReference type="GO" id="GO:0004518">
    <property type="term" value="F:nuclease activity"/>
    <property type="evidence" value="ECO:0007669"/>
    <property type="project" value="UniProtKB-KW"/>
</dbReference>
<comment type="similarity">
    <text evidence="2">In the central section; belongs to the CRISPR-associated helicase Cas3 family.</text>
</comment>
<evidence type="ECO:0000313" key="11">
    <source>
        <dbReference type="EMBL" id="EFQ22710.1"/>
    </source>
</evidence>
<dbReference type="EMBL" id="CM001022">
    <property type="protein sequence ID" value="EFQ22710.1"/>
    <property type="molecule type" value="Genomic_DNA"/>
</dbReference>
<dbReference type="Proteomes" id="UP000005096">
    <property type="component" value="Chromosome"/>
</dbReference>
<dbReference type="NCBIfam" id="TIGR01587">
    <property type="entry name" value="cas3_core"/>
    <property type="match status" value="1"/>
</dbReference>
<dbReference type="Gene3D" id="1.10.3210.30">
    <property type="match status" value="1"/>
</dbReference>
<dbReference type="HOGENOM" id="CLU_010123_1_1_0"/>
<dbReference type="eggNOG" id="COG1203">
    <property type="taxonomic scope" value="Bacteria"/>
</dbReference>
<dbReference type="GO" id="GO:0051607">
    <property type="term" value="P:defense response to virus"/>
    <property type="evidence" value="ECO:0007669"/>
    <property type="project" value="UniProtKB-KW"/>
</dbReference>